<feature type="binding site" evidence="5">
    <location>
        <position position="125"/>
    </location>
    <ligand>
        <name>Mg(2+)</name>
        <dbReference type="ChEBI" id="CHEBI:18420"/>
    </ligand>
</feature>
<evidence type="ECO:0000259" key="6">
    <source>
        <dbReference type="Pfam" id="PF03328"/>
    </source>
</evidence>
<dbReference type="Gene3D" id="3.20.20.60">
    <property type="entry name" value="Phosphoenolpyruvate-binding domains"/>
    <property type="match status" value="1"/>
</dbReference>
<dbReference type="PANTHER" id="PTHR32308:SF10">
    <property type="entry name" value="CITRATE LYASE SUBUNIT BETA"/>
    <property type="match status" value="1"/>
</dbReference>
<evidence type="ECO:0000256" key="2">
    <source>
        <dbReference type="ARBA" id="ARBA00022723"/>
    </source>
</evidence>
<organism evidence="7 8">
    <name type="scientific">Bordetella genomosp. 12</name>
    <dbReference type="NCBI Taxonomy" id="463035"/>
    <lineage>
        <taxon>Bacteria</taxon>
        <taxon>Pseudomonadati</taxon>
        <taxon>Pseudomonadota</taxon>
        <taxon>Betaproteobacteria</taxon>
        <taxon>Burkholderiales</taxon>
        <taxon>Alcaligenaceae</taxon>
        <taxon>Bordetella</taxon>
    </lineage>
</organism>
<feature type="binding site" evidence="4">
    <location>
        <position position="69"/>
    </location>
    <ligand>
        <name>substrate</name>
    </ligand>
</feature>
<dbReference type="EMBL" id="NEVU01000003">
    <property type="protein sequence ID" value="OZI71561.1"/>
    <property type="molecule type" value="Genomic_DNA"/>
</dbReference>
<keyword evidence="2 5" id="KW-0479">Metal-binding</keyword>
<protein>
    <submittedName>
        <fullName evidence="7">CoA ester lyase</fullName>
    </submittedName>
</protein>
<reference evidence="8" key="1">
    <citation type="submission" date="2017-05" db="EMBL/GenBank/DDBJ databases">
        <title>Complete and WGS of Bordetella genogroups.</title>
        <authorList>
            <person name="Spilker T."/>
            <person name="Lipuma J."/>
        </authorList>
    </citation>
    <scope>NUCLEOTIDE SEQUENCE [LARGE SCALE GENOMIC DNA]</scope>
    <source>
        <strain evidence="8">AU6712</strain>
    </source>
</reference>
<evidence type="ECO:0000256" key="1">
    <source>
        <dbReference type="ARBA" id="ARBA00001946"/>
    </source>
</evidence>
<evidence type="ECO:0000256" key="5">
    <source>
        <dbReference type="PIRSR" id="PIRSR015582-2"/>
    </source>
</evidence>
<dbReference type="GO" id="GO:0006107">
    <property type="term" value="P:oxaloacetate metabolic process"/>
    <property type="evidence" value="ECO:0007669"/>
    <property type="project" value="TreeGrafter"/>
</dbReference>
<evidence type="ECO:0000313" key="8">
    <source>
        <dbReference type="Proteomes" id="UP000216429"/>
    </source>
</evidence>
<dbReference type="OrthoDB" id="348111at2"/>
<keyword evidence="3 5" id="KW-0460">Magnesium</keyword>
<accession>A0A261VCR6</accession>
<evidence type="ECO:0000256" key="3">
    <source>
        <dbReference type="ARBA" id="ARBA00022842"/>
    </source>
</evidence>
<dbReference type="PANTHER" id="PTHR32308">
    <property type="entry name" value="LYASE BETA SUBUNIT, PUTATIVE (AFU_ORTHOLOGUE AFUA_4G13030)-RELATED"/>
    <property type="match status" value="1"/>
</dbReference>
<dbReference type="InterPro" id="IPR040442">
    <property type="entry name" value="Pyrv_kinase-like_dom_sf"/>
</dbReference>
<name>A0A261VCR6_9BORD</name>
<dbReference type="GO" id="GO:0016829">
    <property type="term" value="F:lyase activity"/>
    <property type="evidence" value="ECO:0007669"/>
    <property type="project" value="UniProtKB-KW"/>
</dbReference>
<dbReference type="Pfam" id="PF03328">
    <property type="entry name" value="HpcH_HpaI"/>
    <property type="match status" value="1"/>
</dbReference>
<comment type="caution">
    <text evidence="7">The sequence shown here is derived from an EMBL/GenBank/DDBJ whole genome shotgun (WGS) entry which is preliminary data.</text>
</comment>
<dbReference type="SUPFAM" id="SSF51621">
    <property type="entry name" value="Phosphoenolpyruvate/pyruvate domain"/>
    <property type="match status" value="1"/>
</dbReference>
<comment type="cofactor">
    <cofactor evidence="1">
        <name>Mg(2+)</name>
        <dbReference type="ChEBI" id="CHEBI:18420"/>
    </cofactor>
</comment>
<sequence>MRSKLFVPASRPELFDKAMSGPADALSFDLEDAVAPARKQDAREALARWLSSAEFSAAQALRHKTIIVRVNAVDTPDFLADLRRLRGLPIGLLNLPKIDDPAALNAAICEADGAGFEGHFLVTVESAQALACAAALAQADPRVAGLQLGLADLFEPLGIDRYQPEILRSIMLTLRLAAGVAGKYVMDGAYARLRDPEGFRAEAAMARSLGFLGKSCVHPSQVAIANEVFSFSDEEILDASRIVAASLEQEGVGAFMVDGKMIDPPFVRRAQHVLMVAGKTVS</sequence>
<dbReference type="InterPro" id="IPR005000">
    <property type="entry name" value="Aldolase/citrate-lyase_domain"/>
</dbReference>
<dbReference type="Proteomes" id="UP000216429">
    <property type="component" value="Unassembled WGS sequence"/>
</dbReference>
<dbReference type="GO" id="GO:0000287">
    <property type="term" value="F:magnesium ion binding"/>
    <property type="evidence" value="ECO:0007669"/>
    <property type="project" value="TreeGrafter"/>
</dbReference>
<dbReference type="PIRSF" id="PIRSF015582">
    <property type="entry name" value="Cit_lyase_B"/>
    <property type="match status" value="1"/>
</dbReference>
<proteinExistence type="predicted"/>
<dbReference type="InterPro" id="IPR015813">
    <property type="entry name" value="Pyrv/PenolPyrv_kinase-like_dom"/>
</dbReference>
<keyword evidence="8" id="KW-1185">Reference proteome</keyword>
<gene>
    <name evidence="7" type="ORF">CAL22_17270</name>
</gene>
<dbReference type="InterPro" id="IPR011206">
    <property type="entry name" value="Citrate_lyase_beta/mcl1/mcl2"/>
</dbReference>
<keyword evidence="7" id="KW-0456">Lyase</keyword>
<feature type="binding site" evidence="4">
    <location>
        <position position="125"/>
    </location>
    <ligand>
        <name>substrate</name>
    </ligand>
</feature>
<dbReference type="AlphaFoldDB" id="A0A261VCR6"/>
<evidence type="ECO:0000313" key="7">
    <source>
        <dbReference type="EMBL" id="OZI71561.1"/>
    </source>
</evidence>
<feature type="binding site" evidence="5">
    <location>
        <position position="152"/>
    </location>
    <ligand>
        <name>Mg(2+)</name>
        <dbReference type="ChEBI" id="CHEBI:18420"/>
    </ligand>
</feature>
<feature type="domain" description="HpcH/HpaI aldolase/citrate lyase" evidence="6">
    <location>
        <begin position="2"/>
        <end position="219"/>
    </location>
</feature>
<dbReference type="RefSeq" id="WP_094815375.1">
    <property type="nucleotide sequence ID" value="NZ_NEVU01000003.1"/>
</dbReference>
<evidence type="ECO:0000256" key="4">
    <source>
        <dbReference type="PIRSR" id="PIRSR015582-1"/>
    </source>
</evidence>